<dbReference type="GO" id="GO:0055085">
    <property type="term" value="P:transmembrane transport"/>
    <property type="evidence" value="ECO:0007669"/>
    <property type="project" value="InterPro"/>
</dbReference>
<keyword evidence="5 7" id="KW-1133">Transmembrane helix</keyword>
<dbReference type="Gene3D" id="1.10.3720.10">
    <property type="entry name" value="MetI-like"/>
    <property type="match status" value="1"/>
</dbReference>
<evidence type="ECO:0000256" key="5">
    <source>
        <dbReference type="ARBA" id="ARBA00022989"/>
    </source>
</evidence>
<dbReference type="InterPro" id="IPR000515">
    <property type="entry name" value="MetI-like"/>
</dbReference>
<comment type="subcellular location">
    <subcellularLocation>
        <location evidence="1 7">Cell membrane</location>
        <topology evidence="1 7">Multi-pass membrane protein</topology>
    </subcellularLocation>
</comment>
<evidence type="ECO:0000256" key="4">
    <source>
        <dbReference type="ARBA" id="ARBA00022692"/>
    </source>
</evidence>
<keyword evidence="6 7" id="KW-0472">Membrane</keyword>
<feature type="transmembrane region" description="Helical" evidence="7">
    <location>
        <begin position="29"/>
        <end position="55"/>
    </location>
</feature>
<evidence type="ECO:0000313" key="9">
    <source>
        <dbReference type="EMBL" id="TBL81069.1"/>
    </source>
</evidence>
<feature type="transmembrane region" description="Helical" evidence="7">
    <location>
        <begin position="125"/>
        <end position="143"/>
    </location>
</feature>
<dbReference type="SUPFAM" id="SSF160964">
    <property type="entry name" value="MalF N-terminal region-like"/>
    <property type="match status" value="1"/>
</dbReference>
<feature type="transmembrane region" description="Helical" evidence="7">
    <location>
        <begin position="283"/>
        <end position="303"/>
    </location>
</feature>
<feature type="transmembrane region" description="Helical" evidence="7">
    <location>
        <begin position="175"/>
        <end position="197"/>
    </location>
</feature>
<dbReference type="GO" id="GO:0005886">
    <property type="term" value="C:plasma membrane"/>
    <property type="evidence" value="ECO:0007669"/>
    <property type="project" value="UniProtKB-SubCell"/>
</dbReference>
<name>A0A4Q9DVM2_9BACL</name>
<accession>A0A4Q9DVM2</accession>
<feature type="transmembrane region" description="Helical" evidence="7">
    <location>
        <begin position="249"/>
        <end position="271"/>
    </location>
</feature>
<dbReference type="PROSITE" id="PS50928">
    <property type="entry name" value="ABC_TM1"/>
    <property type="match status" value="1"/>
</dbReference>
<dbReference type="RefSeq" id="WP_131011783.1">
    <property type="nucleotide sequence ID" value="NZ_SIRE01000003.1"/>
</dbReference>
<evidence type="ECO:0000256" key="1">
    <source>
        <dbReference type="ARBA" id="ARBA00004651"/>
    </source>
</evidence>
<keyword evidence="2 7" id="KW-0813">Transport</keyword>
<dbReference type="CDD" id="cd06261">
    <property type="entry name" value="TM_PBP2"/>
    <property type="match status" value="1"/>
</dbReference>
<evidence type="ECO:0000259" key="8">
    <source>
        <dbReference type="PROSITE" id="PS50928"/>
    </source>
</evidence>
<dbReference type="EMBL" id="SIRE01000003">
    <property type="protein sequence ID" value="TBL81069.1"/>
    <property type="molecule type" value="Genomic_DNA"/>
</dbReference>
<dbReference type="Proteomes" id="UP000293142">
    <property type="component" value="Unassembled WGS sequence"/>
</dbReference>
<proteinExistence type="inferred from homology"/>
<dbReference type="InterPro" id="IPR051393">
    <property type="entry name" value="ABC_transporter_permease"/>
</dbReference>
<reference evidence="9 10" key="1">
    <citation type="submission" date="2019-02" db="EMBL/GenBank/DDBJ databases">
        <title>Paenibacillus sp. nov., isolated from surface-sterilized tissue of Thalictrum simplex L.</title>
        <authorList>
            <person name="Tuo L."/>
        </authorList>
    </citation>
    <scope>NUCLEOTIDE SEQUENCE [LARGE SCALE GENOMIC DNA]</scope>
    <source>
        <strain evidence="9 10">N2SHLJ1</strain>
    </source>
</reference>
<keyword evidence="4 7" id="KW-0812">Transmembrane</keyword>
<evidence type="ECO:0000313" key="10">
    <source>
        <dbReference type="Proteomes" id="UP000293142"/>
    </source>
</evidence>
<evidence type="ECO:0000256" key="7">
    <source>
        <dbReference type="RuleBase" id="RU363032"/>
    </source>
</evidence>
<evidence type="ECO:0000256" key="3">
    <source>
        <dbReference type="ARBA" id="ARBA00022475"/>
    </source>
</evidence>
<feature type="transmembrane region" description="Helical" evidence="7">
    <location>
        <begin position="94"/>
        <end position="113"/>
    </location>
</feature>
<feature type="domain" description="ABC transmembrane type-1" evidence="8">
    <location>
        <begin position="88"/>
        <end position="301"/>
    </location>
</feature>
<evidence type="ECO:0000256" key="6">
    <source>
        <dbReference type="ARBA" id="ARBA00023136"/>
    </source>
</evidence>
<comment type="similarity">
    <text evidence="7">Belongs to the binding-protein-dependent transport system permease family.</text>
</comment>
<keyword evidence="10" id="KW-1185">Reference proteome</keyword>
<comment type="caution">
    <text evidence="9">The sequence shown here is derived from an EMBL/GenBank/DDBJ whole genome shotgun (WGS) entry which is preliminary data.</text>
</comment>
<dbReference type="OrthoDB" id="9788108at2"/>
<feature type="transmembrane region" description="Helical" evidence="7">
    <location>
        <begin position="218"/>
        <end position="237"/>
    </location>
</feature>
<dbReference type="SUPFAM" id="SSF161098">
    <property type="entry name" value="MetI-like"/>
    <property type="match status" value="1"/>
</dbReference>
<dbReference type="AlphaFoldDB" id="A0A4Q9DVM2"/>
<organism evidence="9 10">
    <name type="scientific">Paenibacillus thalictri</name>
    <dbReference type="NCBI Taxonomy" id="2527873"/>
    <lineage>
        <taxon>Bacteria</taxon>
        <taxon>Bacillati</taxon>
        <taxon>Bacillota</taxon>
        <taxon>Bacilli</taxon>
        <taxon>Bacillales</taxon>
        <taxon>Paenibacillaceae</taxon>
        <taxon>Paenibacillus</taxon>
    </lineage>
</organism>
<protein>
    <submittedName>
        <fullName evidence="9">Sugar ABC transporter permease</fullName>
    </submittedName>
</protein>
<keyword evidence="3" id="KW-1003">Cell membrane</keyword>
<sequence length="313" mass="34919">MQSAYADVKPNRRAKSAGLWLRLWRKNKWALLFLSPWFLGLVVFSLVPISLSLYFSFTSYDLLSTPHWSGMDNYKKLLVNDTRFIQALKVTCQYVFIGVPLQLIMALSLALALNKGIRGLSVLRGIYYIPSLLGPSVAIALLWRQIFGQDGVFNHAAGLLGIASKSWISDPNTSLFTLIALLVWQFGSPMVIFLAGLKQIPGELYEAADIDGASKLQSFLRITLPSLSPVLFFNLVMQMINSFQSFTSAYIVTNGSGGALDSALFYTLYLYISAFSHFEMGYASAMAWVLLIIIAAFTALLFLTSRKWVHYES</sequence>
<dbReference type="InterPro" id="IPR035906">
    <property type="entry name" value="MetI-like_sf"/>
</dbReference>
<dbReference type="PANTHER" id="PTHR30193">
    <property type="entry name" value="ABC TRANSPORTER PERMEASE PROTEIN"/>
    <property type="match status" value="1"/>
</dbReference>
<dbReference type="PANTHER" id="PTHR30193:SF1">
    <property type="entry name" value="ABC TRANSPORTER PERMEASE PROTEIN YESP-RELATED"/>
    <property type="match status" value="1"/>
</dbReference>
<dbReference type="Pfam" id="PF00528">
    <property type="entry name" value="BPD_transp_1"/>
    <property type="match status" value="1"/>
</dbReference>
<gene>
    <name evidence="9" type="ORF">EYB31_02960</name>
</gene>
<evidence type="ECO:0000256" key="2">
    <source>
        <dbReference type="ARBA" id="ARBA00022448"/>
    </source>
</evidence>